<name>A0A2H4PRH6_9CAUD</name>
<reference evidence="2" key="1">
    <citation type="submission" date="2017-10" db="EMBL/GenBank/DDBJ databases">
        <title>Isolation and characterization of a group of new proteus bacteriophages.</title>
        <authorList>
            <person name="Kozlova Y.N."/>
            <person name="Morozova V.V."/>
            <person name="Babkin I.V."/>
            <person name="Tikunova N.V."/>
            <person name="Bokovaya O.V."/>
            <person name="Shedko E.D."/>
        </authorList>
    </citation>
    <scope>NUCLEOTIDE SEQUENCE [LARGE SCALE GENOMIC DNA]</scope>
</reference>
<proteinExistence type="predicted"/>
<protein>
    <submittedName>
        <fullName evidence="1">Putative nicking site-specific endonuclease</fullName>
    </submittedName>
</protein>
<keyword evidence="1" id="KW-0378">Hydrolase</keyword>
<evidence type="ECO:0000313" key="1">
    <source>
        <dbReference type="EMBL" id="ATW69887.1"/>
    </source>
</evidence>
<dbReference type="RefSeq" id="YP_009620571.1">
    <property type="nucleotide sequence ID" value="NC_042090.1"/>
</dbReference>
<dbReference type="GO" id="GO:0004519">
    <property type="term" value="F:endonuclease activity"/>
    <property type="evidence" value="ECO:0007669"/>
    <property type="project" value="UniProtKB-KW"/>
</dbReference>
<dbReference type="Proteomes" id="UP000241842">
    <property type="component" value="Segment"/>
</dbReference>
<dbReference type="OrthoDB" id="15247at10239"/>
<organism evidence="1 2">
    <name type="scientific">Proteus phage PM135</name>
    <dbReference type="NCBI Taxonomy" id="2048008"/>
    <lineage>
        <taxon>Viruses</taxon>
        <taxon>Duplodnaviria</taxon>
        <taxon>Heunggongvirae</taxon>
        <taxon>Uroviricota</taxon>
        <taxon>Caudoviricetes</taxon>
        <taxon>Demerecviridae</taxon>
        <taxon>Novosibvirus</taxon>
        <taxon>Novosibvirus PM135</taxon>
    </lineage>
</organism>
<keyword evidence="2" id="KW-1185">Reference proteome</keyword>
<dbReference type="KEGG" id="vg:40097224"/>
<keyword evidence="1" id="KW-0255">Endonuclease</keyword>
<evidence type="ECO:0000313" key="2">
    <source>
        <dbReference type="Proteomes" id="UP000241842"/>
    </source>
</evidence>
<dbReference type="GeneID" id="40097224"/>
<accession>A0A2H4PRH6</accession>
<sequence>MATNNKYKRDATRAIRDGIKSNYRKDPECKICGTVEDLELHHYHTVSILVENFARANRLDFNNEEVVLANRTAFYEQYWHELVEDTVTLCADHHQKLHKVYTKKPPLFTVEKQKNWVEIQRTKYINGGEDKELPPINSHCIEPSGATATKSSNRFDAETTKNTNFLDFRVETRTRFLI</sequence>
<keyword evidence="1" id="KW-0540">Nuclease</keyword>
<dbReference type="EMBL" id="MG030347">
    <property type="protein sequence ID" value="ATW69887.1"/>
    <property type="molecule type" value="Genomic_DNA"/>
</dbReference>